<comment type="function">
    <text evidence="1">Mediates high-affinity intracellular uptake of the rare oligo-element molybdenum.</text>
</comment>
<feature type="transmembrane region" description="Helical" evidence="13">
    <location>
        <begin position="53"/>
        <end position="72"/>
    </location>
</feature>
<dbReference type="PANTHER" id="PTHR23516">
    <property type="entry name" value="SAM (S-ADENOSYL METHIONINE) TRANSPORTER"/>
    <property type="match status" value="1"/>
</dbReference>
<evidence type="ECO:0000256" key="10">
    <source>
        <dbReference type="ARBA" id="ARBA00030646"/>
    </source>
</evidence>
<keyword evidence="8" id="KW-0406">Ion transport</keyword>
<name>A0A5C3NUF8_9APHY</name>
<organism evidence="14 15">
    <name type="scientific">Polyporus arcularius HHB13444</name>
    <dbReference type="NCBI Taxonomy" id="1314778"/>
    <lineage>
        <taxon>Eukaryota</taxon>
        <taxon>Fungi</taxon>
        <taxon>Dikarya</taxon>
        <taxon>Basidiomycota</taxon>
        <taxon>Agaricomycotina</taxon>
        <taxon>Agaricomycetes</taxon>
        <taxon>Polyporales</taxon>
        <taxon>Polyporaceae</taxon>
        <taxon>Polyporus</taxon>
    </lineage>
</organism>
<dbReference type="GO" id="GO:0006811">
    <property type="term" value="P:monoatomic ion transport"/>
    <property type="evidence" value="ECO:0007669"/>
    <property type="project" value="UniProtKB-KW"/>
</dbReference>
<evidence type="ECO:0000256" key="2">
    <source>
        <dbReference type="ARBA" id="ARBA00004651"/>
    </source>
</evidence>
<feature type="transmembrane region" description="Helical" evidence="13">
    <location>
        <begin position="6"/>
        <end position="26"/>
    </location>
</feature>
<feature type="transmembrane region" description="Helical" evidence="13">
    <location>
        <begin position="297"/>
        <end position="320"/>
    </location>
</feature>
<keyword evidence="9 13" id="KW-0472">Membrane</keyword>
<dbReference type="GO" id="GO:0015098">
    <property type="term" value="F:molybdate ion transmembrane transporter activity"/>
    <property type="evidence" value="ECO:0007669"/>
    <property type="project" value="InterPro"/>
</dbReference>
<reference evidence="14 15" key="1">
    <citation type="journal article" date="2019" name="Nat. Ecol. Evol.">
        <title>Megaphylogeny resolves global patterns of mushroom evolution.</title>
        <authorList>
            <person name="Varga T."/>
            <person name="Krizsan K."/>
            <person name="Foldi C."/>
            <person name="Dima B."/>
            <person name="Sanchez-Garcia M."/>
            <person name="Sanchez-Ramirez S."/>
            <person name="Szollosi G.J."/>
            <person name="Szarkandi J.G."/>
            <person name="Papp V."/>
            <person name="Albert L."/>
            <person name="Andreopoulos W."/>
            <person name="Angelini C."/>
            <person name="Antonin V."/>
            <person name="Barry K.W."/>
            <person name="Bougher N.L."/>
            <person name="Buchanan P."/>
            <person name="Buyck B."/>
            <person name="Bense V."/>
            <person name="Catcheside P."/>
            <person name="Chovatia M."/>
            <person name="Cooper J."/>
            <person name="Damon W."/>
            <person name="Desjardin D."/>
            <person name="Finy P."/>
            <person name="Geml J."/>
            <person name="Haridas S."/>
            <person name="Hughes K."/>
            <person name="Justo A."/>
            <person name="Karasinski D."/>
            <person name="Kautmanova I."/>
            <person name="Kiss B."/>
            <person name="Kocsube S."/>
            <person name="Kotiranta H."/>
            <person name="LaButti K.M."/>
            <person name="Lechner B.E."/>
            <person name="Liimatainen K."/>
            <person name="Lipzen A."/>
            <person name="Lukacs Z."/>
            <person name="Mihaltcheva S."/>
            <person name="Morgado L.N."/>
            <person name="Niskanen T."/>
            <person name="Noordeloos M.E."/>
            <person name="Ohm R.A."/>
            <person name="Ortiz-Santana B."/>
            <person name="Ovrebo C."/>
            <person name="Racz N."/>
            <person name="Riley R."/>
            <person name="Savchenko A."/>
            <person name="Shiryaev A."/>
            <person name="Soop K."/>
            <person name="Spirin V."/>
            <person name="Szebenyi C."/>
            <person name="Tomsovsky M."/>
            <person name="Tulloss R.E."/>
            <person name="Uehling J."/>
            <person name="Grigoriev I.V."/>
            <person name="Vagvolgyi C."/>
            <person name="Papp T."/>
            <person name="Martin F.M."/>
            <person name="Miettinen O."/>
            <person name="Hibbett D.S."/>
            <person name="Nagy L.G."/>
        </authorList>
    </citation>
    <scope>NUCLEOTIDE SEQUENCE [LARGE SCALE GENOMIC DNA]</scope>
    <source>
        <strain evidence="14 15">HHB13444</strain>
    </source>
</reference>
<evidence type="ECO:0000256" key="4">
    <source>
        <dbReference type="ARBA" id="ARBA00022448"/>
    </source>
</evidence>
<dbReference type="CDD" id="cd17487">
    <property type="entry name" value="MFS_MFSD5_like"/>
    <property type="match status" value="1"/>
</dbReference>
<feature type="compositionally biased region" description="Low complexity" evidence="12">
    <location>
        <begin position="335"/>
        <end position="348"/>
    </location>
</feature>
<keyword evidence="4" id="KW-0813">Transport</keyword>
<dbReference type="Gene3D" id="1.20.1250.20">
    <property type="entry name" value="MFS general substrate transporter like domains"/>
    <property type="match status" value="1"/>
</dbReference>
<dbReference type="InterPro" id="IPR036259">
    <property type="entry name" value="MFS_trans_sf"/>
</dbReference>
<dbReference type="Pfam" id="PF05631">
    <property type="entry name" value="MFS_5"/>
    <property type="match status" value="1"/>
</dbReference>
<comment type="subcellular location">
    <subcellularLocation>
        <location evidence="2">Cell membrane</location>
        <topology evidence="2">Multi-pass membrane protein</topology>
    </subcellularLocation>
</comment>
<evidence type="ECO:0000256" key="6">
    <source>
        <dbReference type="ARBA" id="ARBA00022692"/>
    </source>
</evidence>
<feature type="transmembrane region" description="Helical" evidence="13">
    <location>
        <begin position="208"/>
        <end position="228"/>
    </location>
</feature>
<evidence type="ECO:0000256" key="3">
    <source>
        <dbReference type="ARBA" id="ARBA00021242"/>
    </source>
</evidence>
<feature type="transmembrane region" description="Helical" evidence="13">
    <location>
        <begin position="177"/>
        <end position="196"/>
    </location>
</feature>
<protein>
    <recommendedName>
        <fullName evidence="3">Molybdate-anion transporter</fullName>
    </recommendedName>
    <alternativeName>
        <fullName evidence="10">Major facilitator superfamily domain-containing protein 5</fullName>
    </alternativeName>
    <alternativeName>
        <fullName evidence="11">Molybdate transporter 2 homolog</fullName>
    </alternativeName>
</protein>
<evidence type="ECO:0000256" key="12">
    <source>
        <dbReference type="SAM" id="MobiDB-lite"/>
    </source>
</evidence>
<dbReference type="AlphaFoldDB" id="A0A5C3NUF8"/>
<dbReference type="EMBL" id="ML211675">
    <property type="protein sequence ID" value="TFK80974.1"/>
    <property type="molecule type" value="Genomic_DNA"/>
</dbReference>
<evidence type="ECO:0000256" key="1">
    <source>
        <dbReference type="ARBA" id="ARBA00003019"/>
    </source>
</evidence>
<evidence type="ECO:0000313" key="15">
    <source>
        <dbReference type="Proteomes" id="UP000308197"/>
    </source>
</evidence>
<feature type="transmembrane region" description="Helical" evidence="13">
    <location>
        <begin position="261"/>
        <end position="285"/>
    </location>
</feature>
<dbReference type="SUPFAM" id="SSF103473">
    <property type="entry name" value="MFS general substrate transporter"/>
    <property type="match status" value="1"/>
</dbReference>
<feature type="transmembrane region" description="Helical" evidence="13">
    <location>
        <begin position="427"/>
        <end position="444"/>
    </location>
</feature>
<evidence type="ECO:0000256" key="9">
    <source>
        <dbReference type="ARBA" id="ARBA00023136"/>
    </source>
</evidence>
<dbReference type="GO" id="GO:0005886">
    <property type="term" value="C:plasma membrane"/>
    <property type="evidence" value="ECO:0007669"/>
    <property type="project" value="UniProtKB-SubCell"/>
</dbReference>
<evidence type="ECO:0000256" key="5">
    <source>
        <dbReference type="ARBA" id="ARBA00022475"/>
    </source>
</evidence>
<dbReference type="PANTHER" id="PTHR23516:SF1">
    <property type="entry name" value="MOLYBDATE-ANION TRANSPORTER"/>
    <property type="match status" value="1"/>
</dbReference>
<evidence type="ECO:0000256" key="7">
    <source>
        <dbReference type="ARBA" id="ARBA00022989"/>
    </source>
</evidence>
<keyword evidence="7 13" id="KW-1133">Transmembrane helix</keyword>
<evidence type="ECO:0000256" key="11">
    <source>
        <dbReference type="ARBA" id="ARBA00032555"/>
    </source>
</evidence>
<feature type="region of interest" description="Disordered" evidence="12">
    <location>
        <begin position="332"/>
        <end position="352"/>
    </location>
</feature>
<evidence type="ECO:0000256" key="13">
    <source>
        <dbReference type="SAM" id="Phobius"/>
    </source>
</evidence>
<keyword evidence="5" id="KW-1003">Cell membrane</keyword>
<accession>A0A5C3NUF8</accession>
<feature type="transmembrane region" description="Helical" evidence="13">
    <location>
        <begin position="114"/>
        <end position="132"/>
    </location>
</feature>
<feature type="transmembrane region" description="Helical" evidence="13">
    <location>
        <begin position="84"/>
        <end position="107"/>
    </location>
</feature>
<keyword evidence="6 13" id="KW-0812">Transmembrane</keyword>
<sequence>MTFYQWQLVGLVAACVVFLTIERYVLRKTNIEDHTAENSAPLPIVSRLAGRYLSVYAIVMGADWLQGPYIYSLYREQYGLPERLVAFLFVLGFLTAGLAAPFVGVWADQYGRKRLCMVFCLIYTLACVFIQLPSLPLLFVGRLLGGVGTAILFSSFESWLVTSANNLTLSSRDLSRILGRATLINSIAAAVAGVASNKLVEQTDSFSAPFIASGILLLLGWAVIALLWSENYGAAGSSASELIDWARLAEAWRIVRADKRLLVLGLTQTCFEGSMYLFVFLWVPFLQEATPQTPGGLPLGYIFSSFMVSMTLGSVIYTSIVSLSRLDGSSPHVQTSDSSTSESASSDTPRSALPSHERAITLHAKLSSAVCVVSAASFLLSIANEHEHPRFWAFCVFEACVGVYYPVQGMLRGRLIEDEHRATLSSLFRVPLNIFVFVALLTGVSSARRVVLSACAGLLLFSALVTTAVFLRRRRGPALASLRTR</sequence>
<proteinExistence type="predicted"/>
<evidence type="ECO:0000256" key="8">
    <source>
        <dbReference type="ARBA" id="ARBA00023065"/>
    </source>
</evidence>
<dbReference type="STRING" id="1314778.A0A5C3NUF8"/>
<gene>
    <name evidence="14" type="ORF">K466DRAFT_591549</name>
</gene>
<dbReference type="Proteomes" id="UP000308197">
    <property type="component" value="Unassembled WGS sequence"/>
</dbReference>
<feature type="transmembrane region" description="Helical" evidence="13">
    <location>
        <begin position="138"/>
        <end position="156"/>
    </location>
</feature>
<keyword evidence="15" id="KW-1185">Reference proteome</keyword>
<dbReference type="InterPro" id="IPR008509">
    <property type="entry name" value="MOT2/MFSD5"/>
</dbReference>
<dbReference type="InParanoid" id="A0A5C3NUF8"/>
<evidence type="ECO:0000313" key="14">
    <source>
        <dbReference type="EMBL" id="TFK80974.1"/>
    </source>
</evidence>
<feature type="transmembrane region" description="Helical" evidence="13">
    <location>
        <begin position="450"/>
        <end position="471"/>
    </location>
</feature>